<reference evidence="3" key="1">
    <citation type="submission" date="2024-07" db="EMBL/GenBank/DDBJ databases">
        <title>Two chromosome-level genome assemblies of Korean endemic species Abeliophyllum distichum and Forsythia ovata (Oleaceae).</title>
        <authorList>
            <person name="Jang H."/>
        </authorList>
    </citation>
    <scope>NUCLEOTIDE SEQUENCE [LARGE SCALE GENOMIC DNA]</scope>
</reference>
<protein>
    <submittedName>
        <fullName evidence="2">Uncharacterized protein</fullName>
    </submittedName>
</protein>
<feature type="region of interest" description="Disordered" evidence="1">
    <location>
        <begin position="1"/>
        <end position="38"/>
    </location>
</feature>
<dbReference type="AlphaFoldDB" id="A0ABD1QYI2"/>
<comment type="caution">
    <text evidence="2">The sequence shown here is derived from an EMBL/GenBank/DDBJ whole genome shotgun (WGS) entry which is preliminary data.</text>
</comment>
<name>A0ABD1QYI2_9LAMI</name>
<dbReference type="Proteomes" id="UP001604336">
    <property type="component" value="Unassembled WGS sequence"/>
</dbReference>
<accession>A0ABD1QYI2</accession>
<dbReference type="EMBL" id="JBFOLK010000010">
    <property type="protein sequence ID" value="KAL2479994.1"/>
    <property type="molecule type" value="Genomic_DNA"/>
</dbReference>
<keyword evidence="3" id="KW-1185">Reference proteome</keyword>
<organism evidence="2 3">
    <name type="scientific">Abeliophyllum distichum</name>
    <dbReference type="NCBI Taxonomy" id="126358"/>
    <lineage>
        <taxon>Eukaryota</taxon>
        <taxon>Viridiplantae</taxon>
        <taxon>Streptophyta</taxon>
        <taxon>Embryophyta</taxon>
        <taxon>Tracheophyta</taxon>
        <taxon>Spermatophyta</taxon>
        <taxon>Magnoliopsida</taxon>
        <taxon>eudicotyledons</taxon>
        <taxon>Gunneridae</taxon>
        <taxon>Pentapetalae</taxon>
        <taxon>asterids</taxon>
        <taxon>lamiids</taxon>
        <taxon>Lamiales</taxon>
        <taxon>Oleaceae</taxon>
        <taxon>Forsythieae</taxon>
        <taxon>Abeliophyllum</taxon>
    </lineage>
</organism>
<evidence type="ECO:0000313" key="2">
    <source>
        <dbReference type="EMBL" id="KAL2479994.1"/>
    </source>
</evidence>
<proteinExistence type="predicted"/>
<evidence type="ECO:0000256" key="1">
    <source>
        <dbReference type="SAM" id="MobiDB-lite"/>
    </source>
</evidence>
<sequence>MYAISFKGQTSEQRSRKRASNTTRKQKSHERHTEVEGSKLLENGENWEVYCRQQVLLHHHYHSFAEALGECKTWAICYVDLDLAMNDSVNINDLVDEEFEEIEDVDLESEGVILEEWMLAASKGPMFDSSEDV</sequence>
<gene>
    <name evidence="2" type="ORF">Adt_32960</name>
</gene>
<evidence type="ECO:0000313" key="3">
    <source>
        <dbReference type="Proteomes" id="UP001604336"/>
    </source>
</evidence>
<feature type="compositionally biased region" description="Basic residues" evidence="1">
    <location>
        <begin position="15"/>
        <end position="30"/>
    </location>
</feature>